<dbReference type="InterPro" id="IPR025997">
    <property type="entry name" value="SBP_2_dom"/>
</dbReference>
<dbReference type="PANTHER" id="PTHR30036:SF7">
    <property type="entry name" value="ABC TRANSPORTER PERIPLASMIC-BINDING PROTEIN YPHF"/>
    <property type="match status" value="1"/>
</dbReference>
<dbReference type="SUPFAM" id="SSF53822">
    <property type="entry name" value="Periplasmic binding protein-like I"/>
    <property type="match status" value="1"/>
</dbReference>
<evidence type="ECO:0000313" key="6">
    <source>
        <dbReference type="Proteomes" id="UP000237682"/>
    </source>
</evidence>
<proteinExistence type="inferred from homology"/>
<evidence type="ECO:0000313" key="5">
    <source>
        <dbReference type="EMBL" id="PRH87734.1"/>
    </source>
</evidence>
<dbReference type="Gene3D" id="3.40.50.2300">
    <property type="match status" value="2"/>
</dbReference>
<evidence type="ECO:0000256" key="3">
    <source>
        <dbReference type="SAM" id="MobiDB-lite"/>
    </source>
</evidence>
<evidence type="ECO:0000259" key="4">
    <source>
        <dbReference type="Pfam" id="PF13407"/>
    </source>
</evidence>
<dbReference type="PANTHER" id="PTHR30036">
    <property type="entry name" value="D-XYLOSE-BINDING PERIPLASMIC PROTEIN"/>
    <property type="match status" value="1"/>
</dbReference>
<dbReference type="GO" id="GO:0030246">
    <property type="term" value="F:carbohydrate binding"/>
    <property type="evidence" value="ECO:0007669"/>
    <property type="project" value="TreeGrafter"/>
</dbReference>
<dbReference type="Proteomes" id="UP000237682">
    <property type="component" value="Unassembled WGS sequence"/>
</dbReference>
<dbReference type="InterPro" id="IPR050555">
    <property type="entry name" value="Bact_Solute-Bind_Prot2"/>
</dbReference>
<evidence type="ECO:0000256" key="2">
    <source>
        <dbReference type="ARBA" id="ARBA00007639"/>
    </source>
</evidence>
<reference evidence="5 6" key="1">
    <citation type="submission" date="2018-02" db="EMBL/GenBank/DDBJ databases">
        <title>Whole genome sequencing of endophytic bacterium.</title>
        <authorList>
            <person name="Eedara R."/>
            <person name="Podile A.R."/>
        </authorList>
    </citation>
    <scope>NUCLEOTIDE SEQUENCE [LARGE SCALE GENOMIC DNA]</scope>
    <source>
        <strain evidence="5 6">RP1T</strain>
    </source>
</reference>
<dbReference type="AlphaFoldDB" id="A0A2S9QEG0"/>
<dbReference type="EMBL" id="PUEJ01000003">
    <property type="protein sequence ID" value="PRH87734.1"/>
    <property type="molecule type" value="Genomic_DNA"/>
</dbReference>
<feature type="region of interest" description="Disordered" evidence="3">
    <location>
        <begin position="1"/>
        <end position="33"/>
    </location>
</feature>
<feature type="domain" description="Periplasmic binding protein" evidence="4">
    <location>
        <begin position="50"/>
        <end position="291"/>
    </location>
</feature>
<accession>A0A2S9QEG0</accession>
<evidence type="ECO:0000256" key="1">
    <source>
        <dbReference type="ARBA" id="ARBA00004418"/>
    </source>
</evidence>
<organism evidence="5 6">
    <name type="scientific">Labrys okinawensis</name>
    <dbReference type="NCBI Taxonomy" id="346911"/>
    <lineage>
        <taxon>Bacteria</taxon>
        <taxon>Pseudomonadati</taxon>
        <taxon>Pseudomonadota</taxon>
        <taxon>Alphaproteobacteria</taxon>
        <taxon>Hyphomicrobiales</taxon>
        <taxon>Xanthobacteraceae</taxon>
        <taxon>Labrys</taxon>
    </lineage>
</organism>
<dbReference type="Pfam" id="PF13407">
    <property type="entry name" value="Peripla_BP_4"/>
    <property type="match status" value="1"/>
</dbReference>
<feature type="compositionally biased region" description="Basic residues" evidence="3">
    <location>
        <begin position="20"/>
        <end position="30"/>
    </location>
</feature>
<name>A0A2S9QEG0_9HYPH</name>
<dbReference type="OrthoDB" id="257716at2"/>
<sequence>MPCHRRSRAWGSTGTNRPLRPCRRRARRGGSRLADRGRTVMARRLKLQFVAVTCDEDFFRPVRKGMADAAALMDVEAVFTGTKGVDAAEMAALARQGMADGVDGLALVAFDATAFAPLVAEAHARGVPVVAFNIDQGKGSAGTLSGIAQDFGAAGRALGRRAAASIAPGSRVLLTLHDAGISALEERRDGIKAALEGHDIVWIETVTGHQVKEAARRILAILAEKPGISAILATGQADTEGAGLAAEQAGRMLYAAGFDLSPGILRLVETGHLAFTIDQQPYAQGFYPVIQLVLNLRYGLMPASLDAGAAIVDRANARRIRALSEAGYR</sequence>
<comment type="caution">
    <text evidence="5">The sequence shown here is derived from an EMBL/GenBank/DDBJ whole genome shotgun (WGS) entry which is preliminary data.</text>
</comment>
<comment type="subcellular location">
    <subcellularLocation>
        <location evidence="1">Periplasm</location>
    </subcellularLocation>
</comment>
<keyword evidence="6" id="KW-1185">Reference proteome</keyword>
<comment type="similarity">
    <text evidence="2">Belongs to the bacterial solute-binding protein 2 family.</text>
</comment>
<dbReference type="GO" id="GO:0030288">
    <property type="term" value="C:outer membrane-bounded periplasmic space"/>
    <property type="evidence" value="ECO:0007669"/>
    <property type="project" value="TreeGrafter"/>
</dbReference>
<protein>
    <recommendedName>
        <fullName evidence="4">Periplasmic binding protein domain-containing protein</fullName>
    </recommendedName>
</protein>
<dbReference type="InterPro" id="IPR028082">
    <property type="entry name" value="Peripla_BP_I"/>
</dbReference>
<gene>
    <name evidence="5" type="ORF">C5L14_07320</name>
</gene>